<protein>
    <submittedName>
        <fullName evidence="4">DUF4178 domain-containing protein</fullName>
    </submittedName>
</protein>
<accession>A0A437RR25</accession>
<reference evidence="4 5" key="1">
    <citation type="submission" date="2019-01" db="EMBL/GenBank/DDBJ databases">
        <authorList>
            <person name="Chen W.-M."/>
        </authorList>
    </citation>
    <scope>NUCLEOTIDE SEQUENCE [LARGE SCALE GENOMIC DNA]</scope>
    <source>
        <strain evidence="4 5">KYPY4</strain>
    </source>
</reference>
<keyword evidence="2" id="KW-1133">Transmembrane helix</keyword>
<feature type="domain" description="DUF4178" evidence="3">
    <location>
        <begin position="296"/>
        <end position="425"/>
    </location>
</feature>
<dbReference type="Pfam" id="PF13785">
    <property type="entry name" value="DUF4178"/>
    <property type="match status" value="2"/>
</dbReference>
<organism evidence="4 5">
    <name type="scientific">Rubrivivax rivuli</name>
    <dbReference type="NCBI Taxonomy" id="1862385"/>
    <lineage>
        <taxon>Bacteria</taxon>
        <taxon>Pseudomonadati</taxon>
        <taxon>Pseudomonadota</taxon>
        <taxon>Betaproteobacteria</taxon>
        <taxon>Burkholderiales</taxon>
        <taxon>Sphaerotilaceae</taxon>
        <taxon>Rubrivivax</taxon>
    </lineage>
</organism>
<evidence type="ECO:0000313" key="5">
    <source>
        <dbReference type="Proteomes" id="UP000285575"/>
    </source>
</evidence>
<name>A0A437RR25_9BURK</name>
<evidence type="ECO:0000256" key="1">
    <source>
        <dbReference type="SAM" id="MobiDB-lite"/>
    </source>
</evidence>
<proteinExistence type="predicted"/>
<evidence type="ECO:0000256" key="2">
    <source>
        <dbReference type="SAM" id="Phobius"/>
    </source>
</evidence>
<sequence>MATSPQRAYRAACPNCGAPVEFASAASASAVCSFCRSTLVRDGEALRRIGVSAELFDDHSPLQLGASGSRQGVAFTLVGRLQYGYEGGTWNEWHALFDNGRSAWLSEDNGAYVLAFDQPLPPDAPGIGGLQAGTRVLADGRAWDVASVQSAHLIAAQGELPLPPRLEGEFTVVDLRNGAGEVATLDGSDPARPAFSVGRSVLLAELAMQGLKDSSEKTLKGRGVECPNCGTALEVKLSSTQSLTCTNCASVVDISQGLGAELKHYQQNNAGMGGAEPLLPLGRTGTLALDGPPLPWQVVGYLERCDIPAPGDDEETSFWREYLLYNAGAGFAFLVDTNEGWSWVRPITGAPAVRGKQATWQNDSYQEKWSYDAKVTWVQGEFYWRVQRDERARVTDYEGTGRAVAKRLSREKTRQEVTWSAGQVLKAETVADAFGLAAGQRAALQRDVSPTSFKAAGVPKALLLVVLVLGVVVLLAMCSDNECDQVRNTFGAASAEYQQCERNRGSGSGYRSSGGSYGGWSSGSGGHK</sequence>
<dbReference type="Proteomes" id="UP000285575">
    <property type="component" value="Unassembled WGS sequence"/>
</dbReference>
<comment type="caution">
    <text evidence="4">The sequence shown here is derived from an EMBL/GenBank/DDBJ whole genome shotgun (WGS) entry which is preliminary data.</text>
</comment>
<dbReference type="EMBL" id="SACR01000001">
    <property type="protein sequence ID" value="RVU49072.1"/>
    <property type="molecule type" value="Genomic_DNA"/>
</dbReference>
<feature type="region of interest" description="Disordered" evidence="1">
    <location>
        <begin position="502"/>
        <end position="528"/>
    </location>
</feature>
<keyword evidence="5" id="KW-1185">Reference proteome</keyword>
<gene>
    <name evidence="4" type="ORF">EOE66_00340</name>
</gene>
<dbReference type="OrthoDB" id="228033at2"/>
<dbReference type="InterPro" id="IPR025235">
    <property type="entry name" value="DUF4178"/>
</dbReference>
<dbReference type="AlphaFoldDB" id="A0A437RR25"/>
<feature type="domain" description="DUF4178" evidence="3">
    <location>
        <begin position="63"/>
        <end position="201"/>
    </location>
</feature>
<dbReference type="RefSeq" id="WP_128226713.1">
    <property type="nucleotide sequence ID" value="NZ_SACR01000001.1"/>
</dbReference>
<keyword evidence="2" id="KW-0812">Transmembrane</keyword>
<evidence type="ECO:0000259" key="3">
    <source>
        <dbReference type="Pfam" id="PF13785"/>
    </source>
</evidence>
<feature type="transmembrane region" description="Helical" evidence="2">
    <location>
        <begin position="461"/>
        <end position="478"/>
    </location>
</feature>
<keyword evidence="2" id="KW-0472">Membrane</keyword>
<evidence type="ECO:0000313" key="4">
    <source>
        <dbReference type="EMBL" id="RVU49072.1"/>
    </source>
</evidence>
<feature type="compositionally biased region" description="Gly residues" evidence="1">
    <location>
        <begin position="515"/>
        <end position="528"/>
    </location>
</feature>